<dbReference type="AlphaFoldDB" id="A0A1X6N7F9"/>
<feature type="non-terminal residue" evidence="1">
    <location>
        <position position="1"/>
    </location>
</feature>
<dbReference type="GeneID" id="36322494"/>
<feature type="non-terminal residue" evidence="1">
    <location>
        <position position="50"/>
    </location>
</feature>
<name>A0A1X6N7F9_9APHY</name>
<organism evidence="1 2">
    <name type="scientific">Postia placenta MAD-698-R-SB12</name>
    <dbReference type="NCBI Taxonomy" id="670580"/>
    <lineage>
        <taxon>Eukaryota</taxon>
        <taxon>Fungi</taxon>
        <taxon>Dikarya</taxon>
        <taxon>Basidiomycota</taxon>
        <taxon>Agaricomycotina</taxon>
        <taxon>Agaricomycetes</taxon>
        <taxon>Polyporales</taxon>
        <taxon>Adustoporiaceae</taxon>
        <taxon>Rhodonia</taxon>
    </lineage>
</organism>
<evidence type="ECO:0000313" key="2">
    <source>
        <dbReference type="Proteomes" id="UP000194127"/>
    </source>
</evidence>
<accession>A0A1X6N7F9</accession>
<dbReference type="EMBL" id="KZ110594">
    <property type="protein sequence ID" value="OSX64568.1"/>
    <property type="molecule type" value="Genomic_DNA"/>
</dbReference>
<sequence length="50" mass="5446">RGSCVRSRLGVYWSTQSTGSVLLATSSLRHSYFWSSLPRSINISTRLGGG</sequence>
<protein>
    <submittedName>
        <fullName evidence="1">Uncharacterized protein</fullName>
    </submittedName>
</protein>
<keyword evidence="2" id="KW-1185">Reference proteome</keyword>
<dbReference type="Proteomes" id="UP000194127">
    <property type="component" value="Unassembled WGS sequence"/>
</dbReference>
<dbReference type="RefSeq" id="XP_024341362.1">
    <property type="nucleotide sequence ID" value="XM_024477544.1"/>
</dbReference>
<reference evidence="1 2" key="1">
    <citation type="submission" date="2017-04" db="EMBL/GenBank/DDBJ databases">
        <title>Genome Sequence of the Model Brown-Rot Fungus Postia placenta SB12.</title>
        <authorList>
            <consortium name="DOE Joint Genome Institute"/>
            <person name="Gaskell J."/>
            <person name="Kersten P."/>
            <person name="Larrondo L.F."/>
            <person name="Canessa P."/>
            <person name="Martinez D."/>
            <person name="Hibbett D."/>
            <person name="Schmoll M."/>
            <person name="Kubicek C.P."/>
            <person name="Martinez A.T."/>
            <person name="Yadav J."/>
            <person name="Master E."/>
            <person name="Magnuson J.K."/>
            <person name="James T."/>
            <person name="Yaver D."/>
            <person name="Berka R."/>
            <person name="Labutti K."/>
            <person name="Lipzen A."/>
            <person name="Aerts A."/>
            <person name="Barry K."/>
            <person name="Henrissat B."/>
            <person name="Blanchette R."/>
            <person name="Grigoriev I."/>
            <person name="Cullen D."/>
        </authorList>
    </citation>
    <scope>NUCLEOTIDE SEQUENCE [LARGE SCALE GENOMIC DNA]</scope>
    <source>
        <strain evidence="1 2">MAD-698-R-SB12</strain>
    </source>
</reference>
<proteinExistence type="predicted"/>
<evidence type="ECO:0000313" key="1">
    <source>
        <dbReference type="EMBL" id="OSX64568.1"/>
    </source>
</evidence>
<gene>
    <name evidence="1" type="ORF">POSPLADRAFT_1039446</name>
</gene>